<dbReference type="HOGENOM" id="CLU_563579_0_0_11"/>
<protein>
    <recommendedName>
        <fullName evidence="3">LysM domain-containing protein</fullName>
    </recommendedName>
</protein>
<feature type="region of interest" description="Disordered" evidence="1">
    <location>
        <begin position="261"/>
        <end position="282"/>
    </location>
</feature>
<feature type="transmembrane region" description="Helical" evidence="2">
    <location>
        <begin position="92"/>
        <end position="116"/>
    </location>
</feature>
<dbReference type="PROSITE" id="PS51782">
    <property type="entry name" value="LYSM"/>
    <property type="match status" value="1"/>
</dbReference>
<evidence type="ECO:0000259" key="3">
    <source>
        <dbReference type="PROSITE" id="PS51782"/>
    </source>
</evidence>
<feature type="compositionally biased region" description="Basic and acidic residues" evidence="1">
    <location>
        <begin position="1"/>
        <end position="10"/>
    </location>
</feature>
<feature type="compositionally biased region" description="Low complexity" evidence="1">
    <location>
        <begin position="261"/>
        <end position="281"/>
    </location>
</feature>
<feature type="domain" description="LysM" evidence="3">
    <location>
        <begin position="290"/>
        <end position="346"/>
    </location>
</feature>
<feature type="compositionally biased region" description="Low complexity" evidence="1">
    <location>
        <begin position="461"/>
        <end position="476"/>
    </location>
</feature>
<dbReference type="InterPro" id="IPR052196">
    <property type="entry name" value="Bact_Kbp"/>
</dbReference>
<dbReference type="Proteomes" id="UP000027178">
    <property type="component" value="Unassembled WGS sequence"/>
</dbReference>
<dbReference type="InterPro" id="IPR018392">
    <property type="entry name" value="LysM"/>
</dbReference>
<gene>
    <name evidence="4" type="ORF">KCH_66010</name>
</gene>
<evidence type="ECO:0000256" key="1">
    <source>
        <dbReference type="SAM" id="MobiDB-lite"/>
    </source>
</evidence>
<feature type="compositionally biased region" description="Basic residues" evidence="1">
    <location>
        <begin position="11"/>
        <end position="23"/>
    </location>
</feature>
<evidence type="ECO:0000313" key="5">
    <source>
        <dbReference type="Proteomes" id="UP000027178"/>
    </source>
</evidence>
<organism evidence="4 5">
    <name type="scientific">Kitasatospora cheerisanensis KCTC 2395</name>
    <dbReference type="NCBI Taxonomy" id="1348663"/>
    <lineage>
        <taxon>Bacteria</taxon>
        <taxon>Bacillati</taxon>
        <taxon>Actinomycetota</taxon>
        <taxon>Actinomycetes</taxon>
        <taxon>Kitasatosporales</taxon>
        <taxon>Streptomycetaceae</taxon>
        <taxon>Kitasatospora</taxon>
    </lineage>
</organism>
<feature type="region of interest" description="Disordered" evidence="1">
    <location>
        <begin position="1"/>
        <end position="32"/>
    </location>
</feature>
<dbReference type="Pfam" id="PF01476">
    <property type="entry name" value="LysM"/>
    <property type="match status" value="2"/>
</dbReference>
<feature type="transmembrane region" description="Helical" evidence="2">
    <location>
        <begin position="137"/>
        <end position="158"/>
    </location>
</feature>
<dbReference type="EMBL" id="JNBY01000132">
    <property type="protein sequence ID" value="KDN81639.1"/>
    <property type="molecule type" value="Genomic_DNA"/>
</dbReference>
<feature type="compositionally biased region" description="Pro residues" evidence="1">
    <location>
        <begin position="349"/>
        <end position="359"/>
    </location>
</feature>
<evidence type="ECO:0000256" key="2">
    <source>
        <dbReference type="SAM" id="Phobius"/>
    </source>
</evidence>
<dbReference type="CDD" id="cd00118">
    <property type="entry name" value="LysM"/>
    <property type="match status" value="2"/>
</dbReference>
<keyword evidence="2" id="KW-0472">Membrane</keyword>
<dbReference type="PRINTS" id="PR01217">
    <property type="entry name" value="PRICHEXTENSN"/>
</dbReference>
<keyword evidence="2" id="KW-0812">Transmembrane</keyword>
<dbReference type="PANTHER" id="PTHR34700:SF4">
    <property type="entry name" value="PHAGE-LIKE ELEMENT PBSX PROTEIN XKDP"/>
    <property type="match status" value="1"/>
</dbReference>
<comment type="caution">
    <text evidence="4">The sequence shown here is derived from an EMBL/GenBank/DDBJ whole genome shotgun (WGS) entry which is preliminary data.</text>
</comment>
<dbReference type="PANTHER" id="PTHR34700">
    <property type="entry name" value="POTASSIUM BINDING PROTEIN KBP"/>
    <property type="match status" value="1"/>
</dbReference>
<dbReference type="PATRIC" id="fig|1348663.4.peg.6389"/>
<dbReference type="RefSeq" id="WP_051653647.1">
    <property type="nucleotide sequence ID" value="NZ_KK853997.1"/>
</dbReference>
<keyword evidence="2" id="KW-1133">Transmembrane helix</keyword>
<feature type="compositionally biased region" description="Pro residues" evidence="1">
    <location>
        <begin position="385"/>
        <end position="396"/>
    </location>
</feature>
<dbReference type="eggNOG" id="COG1652">
    <property type="taxonomic scope" value="Bacteria"/>
</dbReference>
<name>A0A066YNU0_9ACTN</name>
<feature type="compositionally biased region" description="Low complexity" evidence="1">
    <location>
        <begin position="410"/>
        <end position="431"/>
    </location>
</feature>
<reference evidence="4 5" key="1">
    <citation type="submission" date="2014-05" db="EMBL/GenBank/DDBJ databases">
        <title>Draft Genome Sequence of Kitasatospora cheerisanensis KCTC 2395.</title>
        <authorList>
            <person name="Nam D.H."/>
        </authorList>
    </citation>
    <scope>NUCLEOTIDE SEQUENCE [LARGE SCALE GENOMIC DNA]</scope>
    <source>
        <strain evidence="4 5">KCTC 2395</strain>
    </source>
</reference>
<dbReference type="OrthoDB" id="8444614at2"/>
<dbReference type="InterPro" id="IPR036779">
    <property type="entry name" value="LysM_dom_sf"/>
</dbReference>
<accession>A0A066YNU0</accession>
<dbReference type="Gene3D" id="3.10.350.10">
    <property type="entry name" value="LysM domain"/>
    <property type="match status" value="2"/>
</dbReference>
<dbReference type="SMART" id="SM00257">
    <property type="entry name" value="LysM"/>
    <property type="match status" value="1"/>
</dbReference>
<feature type="region of interest" description="Disordered" evidence="1">
    <location>
        <begin position="311"/>
        <end position="484"/>
    </location>
</feature>
<proteinExistence type="predicted"/>
<feature type="compositionally biased region" description="Basic residues" evidence="1">
    <location>
        <begin position="432"/>
        <end position="453"/>
    </location>
</feature>
<feature type="transmembrane region" description="Helical" evidence="2">
    <location>
        <begin position="41"/>
        <end position="72"/>
    </location>
</feature>
<dbReference type="AlphaFoldDB" id="A0A066YNU0"/>
<evidence type="ECO:0000313" key="4">
    <source>
        <dbReference type="EMBL" id="KDN81639.1"/>
    </source>
</evidence>
<keyword evidence="5" id="KW-1185">Reference proteome</keyword>
<sequence>MAARGADDQHRKGRQGRRPHHGGKPPAHLAGARRRGAGGSVLAALGSLLALALLLAGVPALLGYGTATVAAMGNPFGRGLLEALTSPDDGSLFLWLLVAVGWLGWLCFLVSVLIEIPAQLRGRVARRIPAFGWSQRIAAGLVGSVLALLPVAGSAFAATPELPSRPAAVAQLTATPALAALPAAAPAAAPAADPQQPGYTVRDSRPADSLWSIAERQLGSGERWTEIAKLNAGRQMDDSGTRFDADRPIQPGWQLLMPADAKPDSAAAPAAATGAQASVTPPGLPAAAHASVTVQAGDSLSGIAQRELGDGDRWPELFDANKGATAPDGERLTDPDVLAPGTVLTVPGARPPAAQPPAPQQTGFPPLAVPRSHAPEPPEVGEQPAPAPQQPAPAQPPAAQTPAPEPTPSQQPTEQPVQTPAAETPAPVGQPRRPRRAPRRPPRPAGPPRRRAARPPPTCPPSATSRPTTATTTPCRWRSPPSAC</sequence>